<dbReference type="Gene3D" id="1.10.510.10">
    <property type="entry name" value="Transferase(Phosphotransferase) domain 1"/>
    <property type="match status" value="1"/>
</dbReference>
<gene>
    <name evidence="2" type="ORF">NEOLEDRAFT_1140956</name>
</gene>
<evidence type="ECO:0000313" key="2">
    <source>
        <dbReference type="EMBL" id="KZT20257.1"/>
    </source>
</evidence>
<reference evidence="2 3" key="1">
    <citation type="journal article" date="2016" name="Mol. Biol. Evol.">
        <title>Comparative Genomics of Early-Diverging Mushroom-Forming Fungi Provides Insights into the Origins of Lignocellulose Decay Capabilities.</title>
        <authorList>
            <person name="Nagy L.G."/>
            <person name="Riley R."/>
            <person name="Tritt A."/>
            <person name="Adam C."/>
            <person name="Daum C."/>
            <person name="Floudas D."/>
            <person name="Sun H."/>
            <person name="Yadav J.S."/>
            <person name="Pangilinan J."/>
            <person name="Larsson K.H."/>
            <person name="Matsuura K."/>
            <person name="Barry K."/>
            <person name="Labutti K."/>
            <person name="Kuo R."/>
            <person name="Ohm R.A."/>
            <person name="Bhattacharya S.S."/>
            <person name="Shirouzu T."/>
            <person name="Yoshinaga Y."/>
            <person name="Martin F.M."/>
            <person name="Grigoriev I.V."/>
            <person name="Hibbett D.S."/>
        </authorList>
    </citation>
    <scope>NUCLEOTIDE SEQUENCE [LARGE SCALE GENOMIC DNA]</scope>
    <source>
        <strain evidence="2 3">HHB14362 ss-1</strain>
    </source>
</reference>
<keyword evidence="2" id="KW-0808">Transferase</keyword>
<dbReference type="Proteomes" id="UP000076761">
    <property type="component" value="Unassembled WGS sequence"/>
</dbReference>
<dbReference type="GO" id="GO:0004674">
    <property type="term" value="F:protein serine/threonine kinase activity"/>
    <property type="evidence" value="ECO:0007669"/>
    <property type="project" value="TreeGrafter"/>
</dbReference>
<dbReference type="Gene3D" id="1.20.930.20">
    <property type="entry name" value="Adaptor protein Cbl, N-terminal domain"/>
    <property type="match status" value="1"/>
</dbReference>
<dbReference type="PANTHER" id="PTHR44329:SF214">
    <property type="entry name" value="PROTEIN KINASE DOMAIN-CONTAINING PROTEIN"/>
    <property type="match status" value="1"/>
</dbReference>
<dbReference type="CDD" id="cd21037">
    <property type="entry name" value="MLKL_NTD"/>
    <property type="match status" value="1"/>
</dbReference>
<protein>
    <submittedName>
        <fullName evidence="2">TKL/TKL-ccin protein kinase</fullName>
    </submittedName>
</protein>
<dbReference type="PROSITE" id="PS50011">
    <property type="entry name" value="PROTEIN_KINASE_DOM"/>
    <property type="match status" value="1"/>
</dbReference>
<dbReference type="GO" id="GO:0005524">
    <property type="term" value="F:ATP binding"/>
    <property type="evidence" value="ECO:0007669"/>
    <property type="project" value="InterPro"/>
</dbReference>
<evidence type="ECO:0000259" key="1">
    <source>
        <dbReference type="PROSITE" id="PS50011"/>
    </source>
</evidence>
<dbReference type="GO" id="GO:0007166">
    <property type="term" value="P:cell surface receptor signaling pathway"/>
    <property type="evidence" value="ECO:0007669"/>
    <property type="project" value="InterPro"/>
</dbReference>
<evidence type="ECO:0000313" key="3">
    <source>
        <dbReference type="Proteomes" id="UP000076761"/>
    </source>
</evidence>
<keyword evidence="2" id="KW-0418">Kinase</keyword>
<dbReference type="PANTHER" id="PTHR44329">
    <property type="entry name" value="SERINE/THREONINE-PROTEIN KINASE TNNI3K-RELATED"/>
    <property type="match status" value="1"/>
</dbReference>
<dbReference type="Pfam" id="PF07714">
    <property type="entry name" value="PK_Tyr_Ser-Thr"/>
    <property type="match status" value="1"/>
</dbReference>
<sequence>MNRIVRVSGSALQVAASLSGVPYVGAAATVLNEIARCCNDINIHKSRCQHLADKCAQVLLAIQEQDGSLDGGNIAGAVDELSAVFERIAGRVRQWSRYTRVKCFLKSAEIDAGLTKCEAELDTALQVFEINSSIVLHRWQTEASQFSRTDAAEMRDLLYQILQSQQEIRQIADMQQAGEDAARRIMTAGQRELRTLRQTGIKTDANRSADDSMSRAERFSEEAENLQHGLAQIHRLTGIPPSVKVLDGEVVKTDDMPIVGGTFTDVWRGVWLGTEKVALKAVRGIKAFDKAKRRFESEIEIWARLEHEHILPLYGIATNLGQHIHIVSPWQDNGDLLEYVKGQPKVNRLYLLWGAAKGTEYLHEHGVVHGNLKCSNILVSVEGRACICDFGMSKVIEEITSTPASTTLTAGCSARWLAPELIEGLIPSPTKETDVYSFAMAVLECCTLRRPFADRKRDATVIHDVVMLKSKPSRPEEEDASWLPDKVWELLEACWSYEPVGRPRMRTVTEVLGRVQDEFEFA</sequence>
<dbReference type="InterPro" id="IPR036537">
    <property type="entry name" value="Adaptor_Cbl_N_dom_sf"/>
</dbReference>
<name>A0A165NXT3_9AGAM</name>
<dbReference type="InterPro" id="IPR051681">
    <property type="entry name" value="Ser/Thr_Kinases-Pseudokinases"/>
</dbReference>
<dbReference type="EMBL" id="KV425623">
    <property type="protein sequence ID" value="KZT20257.1"/>
    <property type="molecule type" value="Genomic_DNA"/>
</dbReference>
<dbReference type="InParanoid" id="A0A165NXT3"/>
<proteinExistence type="predicted"/>
<dbReference type="OrthoDB" id="5966500at2759"/>
<feature type="domain" description="Protein kinase" evidence="1">
    <location>
        <begin position="252"/>
        <end position="520"/>
    </location>
</feature>
<dbReference type="InterPro" id="IPR011009">
    <property type="entry name" value="Kinase-like_dom_sf"/>
</dbReference>
<dbReference type="AlphaFoldDB" id="A0A165NXT3"/>
<dbReference type="STRING" id="1314782.A0A165NXT3"/>
<organism evidence="2 3">
    <name type="scientific">Neolentinus lepideus HHB14362 ss-1</name>
    <dbReference type="NCBI Taxonomy" id="1314782"/>
    <lineage>
        <taxon>Eukaryota</taxon>
        <taxon>Fungi</taxon>
        <taxon>Dikarya</taxon>
        <taxon>Basidiomycota</taxon>
        <taxon>Agaricomycotina</taxon>
        <taxon>Agaricomycetes</taxon>
        <taxon>Gloeophyllales</taxon>
        <taxon>Gloeophyllaceae</taxon>
        <taxon>Neolentinus</taxon>
    </lineage>
</organism>
<dbReference type="InterPro" id="IPR059179">
    <property type="entry name" value="MLKL-like_MCAfunc"/>
</dbReference>
<dbReference type="InterPro" id="IPR001245">
    <property type="entry name" value="Ser-Thr/Tyr_kinase_cat_dom"/>
</dbReference>
<accession>A0A165NXT3</accession>
<dbReference type="InterPro" id="IPR000719">
    <property type="entry name" value="Prot_kinase_dom"/>
</dbReference>
<keyword evidence="3" id="KW-1185">Reference proteome</keyword>
<dbReference type="SUPFAM" id="SSF56112">
    <property type="entry name" value="Protein kinase-like (PK-like)"/>
    <property type="match status" value="1"/>
</dbReference>